<protein>
    <recommendedName>
        <fullName evidence="4">ATP-binding protein</fullName>
    </recommendedName>
</protein>
<evidence type="ECO:0000313" key="2">
    <source>
        <dbReference type="EMBL" id="TDC47087.1"/>
    </source>
</evidence>
<evidence type="ECO:0000313" key="3">
    <source>
        <dbReference type="Proteomes" id="UP000295621"/>
    </source>
</evidence>
<gene>
    <name evidence="2" type="ORF">E1212_25215</name>
</gene>
<comment type="caution">
    <text evidence="2">The sequence shown here is derived from an EMBL/GenBank/DDBJ whole genome shotgun (WGS) entry which is preliminary data.</text>
</comment>
<organism evidence="2 3">
    <name type="scientific">Jiangella ureilytica</name>
    <dbReference type="NCBI Taxonomy" id="2530374"/>
    <lineage>
        <taxon>Bacteria</taxon>
        <taxon>Bacillati</taxon>
        <taxon>Actinomycetota</taxon>
        <taxon>Actinomycetes</taxon>
        <taxon>Jiangellales</taxon>
        <taxon>Jiangellaceae</taxon>
        <taxon>Jiangella</taxon>
    </lineage>
</organism>
<dbReference type="OrthoDB" id="4770405at2"/>
<dbReference type="Proteomes" id="UP000295621">
    <property type="component" value="Unassembled WGS sequence"/>
</dbReference>
<proteinExistence type="predicted"/>
<name>A0A4R4RD37_9ACTN</name>
<accession>A0A4R4RD37</accession>
<keyword evidence="3" id="KW-1185">Reference proteome</keyword>
<dbReference type="InterPro" id="IPR027417">
    <property type="entry name" value="P-loop_NTPase"/>
</dbReference>
<feature type="region of interest" description="Disordered" evidence="1">
    <location>
        <begin position="43"/>
        <end position="63"/>
    </location>
</feature>
<feature type="region of interest" description="Disordered" evidence="1">
    <location>
        <begin position="1908"/>
        <end position="1938"/>
    </location>
</feature>
<feature type="compositionally biased region" description="Basic and acidic residues" evidence="1">
    <location>
        <begin position="1908"/>
        <end position="1917"/>
    </location>
</feature>
<reference evidence="2 3" key="1">
    <citation type="submission" date="2019-02" db="EMBL/GenBank/DDBJ databases">
        <title>Draft genome sequences of novel Actinobacteria.</title>
        <authorList>
            <person name="Sahin N."/>
            <person name="Ay H."/>
            <person name="Saygin H."/>
        </authorList>
    </citation>
    <scope>NUCLEOTIDE SEQUENCE [LARGE SCALE GENOMIC DNA]</scope>
    <source>
        <strain evidence="2 3">KC603</strain>
    </source>
</reference>
<evidence type="ECO:0008006" key="4">
    <source>
        <dbReference type="Google" id="ProtNLM"/>
    </source>
</evidence>
<sequence>MTEPDLLRASRDGDQFHYTWAARQSLRLLDERSGLHALFVEAVDPSEQPVAPDPDTSADDDALAREDNTDAGTETGIENPDSGTGDEVIDLAEYWGSSDIDHTNRVVYRQFKHSTRRADEPWTLSFLTKTLIGFARKYRTLKAHHPAVLDRVRFEFISNRPAAQSALDALNELRTSIPSTATRTIRYRLTRLLAPEDVAVLCRRLVVDETAPSLLKLRHLLDLQVADLLPGAPAEQALLLKEMISSRATSVSGNDPAVRRADVLAALKTSEDQLLPAPNLIEPPRRPIIRHQFAEIAAKIQETPGMSTVVHGPGGVGKSVLAGALQHHLPYGSITIVFDCFGNGSYRRPSAPRHRPKQGFVQLVNELAGRALCDPIVPSATADETDYARTFLRRLTAAAETLATTTPAALLTIIIDAADNAAMIADEMGERSFVQGLIREPLPSNVRLVVTCRTERIDRLRLPVDYQDLPLRGFDLDETRAHLQMAYPAVSPTDASEFHARTSHNPRVQATVLDATTSLQEALAWLAPNPSSPGNALDSLIERQVAEIRDRQHGSGTDIDAICVGLAALRPMIPVRVLAELAGVHASVVLSFVSDLGRPLLVDGGSVQFRDEPTETWFRERYRPAGKDLESFLDRLSPIADQDAYVAASLPALLFDANRFDDLVLLALSDDRLPDNSRPAAERNEIQRREIAQQRTHFALTAALRADRDFEAAQLALRLGALTAGRTRRLDLIRDNTDLAARFLDPSVLEQLVATRSLTAGWPNSNLPIEGALLAGADGQTDQARNRLRSATSWMSAWVRQARRDDTNSGLGELDILQVTWGLLNAVGAAACVRYLRGWRPRTLAFDVGVNVARRLLDAGRLADLNELARAAEGSHLRFGIAQACAERDTELEPAIVAHLLRPIMRRKTAVQPSRHDDYRHTSGGDPVHNGLTAVTWLVTRGVAHGIVTPADAARVLHLYLPDNLGHRSGGWYDQDVWHPILGFSLRARLEGRELDALDIQGPRIQEAREREKFESSLALREYRANVEPLVSWAAAWLDLDLDPTTENLATFSQRASAFLQGELPEWRRERIDQTKVNAVLRLIGRALARHPGIVDPATLLEFQAQNSDVITRRTLTVIIRQTAAQPALHALSEQLARRCHQRLASAREDAGELAADFVQLARATYRISPDEASVHFQAALDITDAIGDDAWPRWEALLSIARLAGHDASDQSGRAYRLGQIAESVEPYLGGYLDHADILAAAASLSLTEALAIGSRWRDRRIAAIRDLADAISTTPTVLLSDDPLAALTLLPLGYRYPDHHVLATALGNRPQDVTTAVITYLQFRRPSPFTTDALDEFLTTSGVPRIAIEQIDPSLLWTMELAGVEKHADGRPEQRPKISFADLDLTTVDGWAEGLERSRSENARDDLFTYVATVLGATPNILRAFATCPTTDHWDLERMLEALHDRPLSMASQVALDDLLVTLLKRLAPDFLLVSWRTLDLDRARTLAGRDTDFEHTASRALANHPAFTAGQAYALAAHLARRLDSEQALKLFDAAASLFDETAPIDAHDGHHPIGMTVSWDPDAAVAAVIWTALGDPAGKTRWQAAHCVHLALTLGHTDIASRLLDLANGRRSPEPFLDHRLEFYARHARQWLLFGISRATTDPSALATAALFRDLLTQTVTGTPHAVNTPLARDSLLRLHASGAITLDPAEKERTERAGKPVGAVRHDWHADLEELTRLSQLVAPSKMVSSLSQESTLSTSGPVDSGPRVYEVSHGTSTDTEAATDTEIGTDDETEDDRFSFFLDFRQYWCDPLGDAFGLSERSIERLVTEMLIDHWTVPSRGRTEDDARHTLDLYPRSNYPHKSDWPDEEDLDFYLAIQALCEVAGALLQHRPVVQRHDEDEETGDSEYTRFIQRHIPSRTDGRWLSDRRDPAPANAVIEPRSRSGLSSTDHDPHWTYRITSNRFREELFPSPTQIVIWGFRQVQHYSRSETVSVHSALVTPDTAPALLRALQTAPDKRAYRIPDTTDEEYSSSVPGFELTGWIEPHGYDHGRDRQDPYAGTIDFPPRRPTAAWPALKSLIADPDYRLWRDGTDVVIVSAAWDDHTDERQTTGSSGDTLTADRVWLASTLSKLNRSLIVEVEIQRRLDDTSHRIARRADDEYDDDRFRYLPPYTKYFLIDNAGEVHEF</sequence>
<dbReference type="EMBL" id="SMKL01000082">
    <property type="protein sequence ID" value="TDC47087.1"/>
    <property type="molecule type" value="Genomic_DNA"/>
</dbReference>
<dbReference type="RefSeq" id="WP_131987623.1">
    <property type="nucleotide sequence ID" value="NZ_SMKL01000082.1"/>
</dbReference>
<dbReference type="SUPFAM" id="SSF52540">
    <property type="entry name" value="P-loop containing nucleoside triphosphate hydrolases"/>
    <property type="match status" value="1"/>
</dbReference>
<evidence type="ECO:0000256" key="1">
    <source>
        <dbReference type="SAM" id="MobiDB-lite"/>
    </source>
</evidence>